<evidence type="ECO:0000256" key="6">
    <source>
        <dbReference type="RuleBase" id="RU368013"/>
    </source>
</evidence>
<evidence type="ECO:0000256" key="1">
    <source>
        <dbReference type="ARBA" id="ARBA00006199"/>
    </source>
</evidence>
<keyword evidence="6" id="KW-0963">Cytoplasm</keyword>
<reference evidence="8" key="1">
    <citation type="submission" date="2021-03" db="EMBL/GenBank/DDBJ databases">
        <authorList>
            <person name="Tagirdzhanova G."/>
        </authorList>
    </citation>
    <scope>NUCLEOTIDE SEQUENCE</scope>
</reference>
<sequence length="254" mass="28158">MAGRKRGADEMDSQDIQMTSTTPSPRPHNAIIKRSRTDDRGKPLSLARLLETMDVDTLRDILTRACDSNPVLAAEIHRTAPKPTAANALSVIRGYETRFEEAFPYGGLKTSPYAYDRVKQPLVALLETLADFTSSFLPPVETQIGATLHYLDGATNTIHRIPNFENAQHAMHKSGAYEQISRAWCAALQEAEKKGGGILLLNSGWDRKLMRHYEQAGPGLSQAIQELRRITNWGNTEDRVQSLLSGRTDVGVVF</sequence>
<feature type="region of interest" description="Disordered" evidence="7">
    <location>
        <begin position="1"/>
        <end position="37"/>
    </location>
</feature>
<evidence type="ECO:0000256" key="3">
    <source>
        <dbReference type="ARBA" id="ARBA00016204"/>
    </source>
</evidence>
<keyword evidence="6" id="KW-0653">Protein transport</keyword>
<dbReference type="Pfam" id="PF08559">
    <property type="entry name" value="Cut8"/>
    <property type="match status" value="1"/>
</dbReference>
<dbReference type="GO" id="GO:0031965">
    <property type="term" value="C:nuclear membrane"/>
    <property type="evidence" value="ECO:0007669"/>
    <property type="project" value="TreeGrafter"/>
</dbReference>
<dbReference type="EMBL" id="CAJPDQ010000004">
    <property type="protein sequence ID" value="CAF9908823.1"/>
    <property type="molecule type" value="Genomic_DNA"/>
</dbReference>
<dbReference type="GO" id="GO:0070628">
    <property type="term" value="F:proteasome binding"/>
    <property type="evidence" value="ECO:0007669"/>
    <property type="project" value="TreeGrafter"/>
</dbReference>
<organism evidence="8 9">
    <name type="scientific">Gomphillus americanus</name>
    <dbReference type="NCBI Taxonomy" id="1940652"/>
    <lineage>
        <taxon>Eukaryota</taxon>
        <taxon>Fungi</taxon>
        <taxon>Dikarya</taxon>
        <taxon>Ascomycota</taxon>
        <taxon>Pezizomycotina</taxon>
        <taxon>Lecanoromycetes</taxon>
        <taxon>OSLEUM clade</taxon>
        <taxon>Ostropomycetidae</taxon>
        <taxon>Ostropales</taxon>
        <taxon>Graphidaceae</taxon>
        <taxon>Gomphilloideae</taxon>
        <taxon>Gomphillus</taxon>
    </lineage>
</organism>
<dbReference type="PANTHER" id="PTHR28032:SF1">
    <property type="entry name" value="FI02826P"/>
    <property type="match status" value="1"/>
</dbReference>
<dbReference type="GO" id="GO:0015031">
    <property type="term" value="P:protein transport"/>
    <property type="evidence" value="ECO:0007669"/>
    <property type="project" value="UniProtKB-UniRule"/>
</dbReference>
<evidence type="ECO:0000256" key="2">
    <source>
        <dbReference type="ARBA" id="ARBA00011464"/>
    </source>
</evidence>
<name>A0A8H3ENR4_9LECA</name>
<dbReference type="OrthoDB" id="10061064at2759"/>
<keyword evidence="4 6" id="KW-0539">Nucleus</keyword>
<dbReference type="PANTHER" id="PTHR28032">
    <property type="entry name" value="FI02826P"/>
    <property type="match status" value="1"/>
</dbReference>
<evidence type="ECO:0000313" key="9">
    <source>
        <dbReference type="Proteomes" id="UP000664169"/>
    </source>
</evidence>
<dbReference type="GO" id="GO:0071630">
    <property type="term" value="P:nuclear protein quality control by the ubiquitin-proteasome system"/>
    <property type="evidence" value="ECO:0007669"/>
    <property type="project" value="UniProtKB-UniRule"/>
</dbReference>
<dbReference type="GO" id="GO:0031144">
    <property type="term" value="P:proteasome localization"/>
    <property type="evidence" value="ECO:0007669"/>
    <property type="project" value="UniProtKB-UniRule"/>
</dbReference>
<evidence type="ECO:0000256" key="4">
    <source>
        <dbReference type="ARBA" id="ARBA00023242"/>
    </source>
</evidence>
<accession>A0A8H3ENR4</accession>
<dbReference type="Proteomes" id="UP000664169">
    <property type="component" value="Unassembled WGS sequence"/>
</dbReference>
<evidence type="ECO:0000313" key="8">
    <source>
        <dbReference type="EMBL" id="CAF9908823.1"/>
    </source>
</evidence>
<feature type="compositionally biased region" description="Polar residues" evidence="7">
    <location>
        <begin position="14"/>
        <end position="23"/>
    </location>
</feature>
<gene>
    <name evidence="8" type="ORF">GOMPHAMPRED_006325</name>
</gene>
<comment type="caution">
    <text evidence="8">The sequence shown here is derived from an EMBL/GenBank/DDBJ whole genome shotgun (WGS) entry which is preliminary data.</text>
</comment>
<comment type="function">
    <text evidence="5 6">Involved in ubiquitin-mediated protein degradation. Regulatory factor in the ubiquitin/proteasome pathway that controls the turnover of proteasome substrates. Targets proteasomes to the nucleus and facilitates the degradation of nuclear proteins.</text>
</comment>
<keyword evidence="9" id="KW-1185">Reference proteome</keyword>
<comment type="similarity">
    <text evidence="1 6">Belongs to the cut8/STS1 family.</text>
</comment>
<dbReference type="GO" id="GO:0005737">
    <property type="term" value="C:cytoplasm"/>
    <property type="evidence" value="ECO:0007669"/>
    <property type="project" value="UniProtKB-SubCell"/>
</dbReference>
<dbReference type="InterPro" id="IPR038422">
    <property type="entry name" value="Cut8/Sts1_sf"/>
</dbReference>
<dbReference type="InterPro" id="IPR013868">
    <property type="entry name" value="Cut8/Sts1_fam"/>
</dbReference>
<proteinExistence type="inferred from homology"/>
<comment type="subunit">
    <text evidence="2 6">Binds the proteasome.</text>
</comment>
<keyword evidence="6" id="KW-0813">Transport</keyword>
<dbReference type="Gene3D" id="1.20.58.1590">
    <property type="entry name" value="Tethering factor for nuclear proteasome Cut8/Sts1"/>
    <property type="match status" value="1"/>
</dbReference>
<evidence type="ECO:0000256" key="5">
    <source>
        <dbReference type="ARBA" id="ARBA00025651"/>
    </source>
</evidence>
<comment type="subcellular location">
    <subcellularLocation>
        <location evidence="6">Cytoplasm</location>
    </subcellularLocation>
    <subcellularLocation>
        <location evidence="6">Nucleus</location>
    </subcellularLocation>
</comment>
<protein>
    <recommendedName>
        <fullName evidence="3 6">Tethering factor for nuclear proteasome STS1</fullName>
    </recommendedName>
</protein>
<dbReference type="AlphaFoldDB" id="A0A8H3ENR4"/>
<evidence type="ECO:0000256" key="7">
    <source>
        <dbReference type="SAM" id="MobiDB-lite"/>
    </source>
</evidence>